<evidence type="ECO:0000313" key="3">
    <source>
        <dbReference type="EMBL" id="NDY42937.1"/>
    </source>
</evidence>
<reference evidence="3 4" key="1">
    <citation type="submission" date="2020-02" db="EMBL/GenBank/DDBJ databases">
        <title>Comparative genomics of sulfur disproportionating microorganisms.</title>
        <authorList>
            <person name="Ward L.M."/>
            <person name="Bertran E."/>
            <person name="Johnston D.T."/>
        </authorList>
    </citation>
    <scope>NUCLEOTIDE SEQUENCE [LARGE SCALE GENOMIC DNA]</scope>
    <source>
        <strain evidence="3 4">DSM 100025</strain>
    </source>
</reference>
<keyword evidence="4" id="KW-1185">Reference proteome</keyword>
<dbReference type="PROSITE" id="PS51318">
    <property type="entry name" value="TAT"/>
    <property type="match status" value="1"/>
</dbReference>
<protein>
    <submittedName>
        <fullName evidence="3">Uncharacterized protein</fullName>
    </submittedName>
</protein>
<evidence type="ECO:0000313" key="4">
    <source>
        <dbReference type="Proteomes" id="UP000469346"/>
    </source>
</evidence>
<name>A0A6N9TU23_DISTH</name>
<feature type="signal peptide" evidence="2">
    <location>
        <begin position="1"/>
        <end position="32"/>
    </location>
</feature>
<dbReference type="InterPro" id="IPR006311">
    <property type="entry name" value="TAT_signal"/>
</dbReference>
<dbReference type="RefSeq" id="WP_163299063.1">
    <property type="nucleotide sequence ID" value="NZ_JAAGRR010000101.1"/>
</dbReference>
<keyword evidence="2" id="KW-0732">Signal</keyword>
<evidence type="ECO:0000256" key="1">
    <source>
        <dbReference type="SAM" id="MobiDB-lite"/>
    </source>
</evidence>
<feature type="region of interest" description="Disordered" evidence="1">
    <location>
        <begin position="28"/>
        <end position="53"/>
    </location>
</feature>
<feature type="compositionally biased region" description="Basic and acidic residues" evidence="1">
    <location>
        <begin position="37"/>
        <end position="53"/>
    </location>
</feature>
<dbReference type="Proteomes" id="UP000469346">
    <property type="component" value="Unassembled WGS sequence"/>
</dbReference>
<accession>A0A6N9TU23</accession>
<comment type="caution">
    <text evidence="3">The sequence shown here is derived from an EMBL/GenBank/DDBJ whole genome shotgun (WGS) entry which is preliminary data.</text>
</comment>
<dbReference type="EMBL" id="JAAGRR010000101">
    <property type="protein sequence ID" value="NDY42937.1"/>
    <property type="molecule type" value="Genomic_DNA"/>
</dbReference>
<organism evidence="3 4">
    <name type="scientific">Dissulfurirhabdus thermomarina</name>
    <dbReference type="NCBI Taxonomy" id="1765737"/>
    <lineage>
        <taxon>Bacteria</taxon>
        <taxon>Deltaproteobacteria</taxon>
        <taxon>Dissulfurirhabdaceae</taxon>
        <taxon>Dissulfurirhabdus</taxon>
    </lineage>
</organism>
<proteinExistence type="predicted"/>
<evidence type="ECO:0000256" key="2">
    <source>
        <dbReference type="SAM" id="SignalP"/>
    </source>
</evidence>
<sequence>MDTPERRILLATALAGALFLAAWPAAPTAAPAADTHGSIKERPMERIDSRKDC</sequence>
<feature type="chain" id="PRO_5027099832" evidence="2">
    <location>
        <begin position="33"/>
        <end position="53"/>
    </location>
</feature>
<gene>
    <name evidence="3" type="ORF">G3N55_08795</name>
</gene>
<dbReference type="AlphaFoldDB" id="A0A6N9TU23"/>